<dbReference type="GO" id="GO:0005886">
    <property type="term" value="C:plasma membrane"/>
    <property type="evidence" value="ECO:0007669"/>
    <property type="project" value="UniProtKB-SubCell"/>
</dbReference>
<feature type="transmembrane region" description="Helical" evidence="7">
    <location>
        <begin position="63"/>
        <end position="83"/>
    </location>
</feature>
<dbReference type="EMBL" id="LT629790">
    <property type="protein sequence ID" value="SDU51314.1"/>
    <property type="molecule type" value="Genomic_DNA"/>
</dbReference>
<dbReference type="AlphaFoldDB" id="A0AAX2DBT7"/>
<dbReference type="GO" id="GO:0015213">
    <property type="term" value="F:uridine transmembrane transporter activity"/>
    <property type="evidence" value="ECO:0007669"/>
    <property type="project" value="TreeGrafter"/>
</dbReference>
<organism evidence="9 10">
    <name type="scientific">Pseudomonas mediterranea</name>
    <dbReference type="NCBI Taxonomy" id="183795"/>
    <lineage>
        <taxon>Bacteria</taxon>
        <taxon>Pseudomonadati</taxon>
        <taxon>Pseudomonadota</taxon>
        <taxon>Gammaproteobacteria</taxon>
        <taxon>Pseudomonadales</taxon>
        <taxon>Pseudomonadaceae</taxon>
        <taxon>Pseudomonas</taxon>
    </lineage>
</organism>
<keyword evidence="4 7" id="KW-0812">Transmembrane</keyword>
<dbReference type="Pfam" id="PF03825">
    <property type="entry name" value="Nuc_H_symport"/>
    <property type="match status" value="1"/>
</dbReference>
<accession>A0AAX2DBT7</accession>
<comment type="subcellular location">
    <subcellularLocation>
        <location evidence="1">Cell membrane</location>
        <topology evidence="1">Multi-pass membrane protein</topology>
    </subcellularLocation>
</comment>
<evidence type="ECO:0000256" key="7">
    <source>
        <dbReference type="SAM" id="Phobius"/>
    </source>
</evidence>
<dbReference type="Gene3D" id="1.20.1250.20">
    <property type="entry name" value="MFS general substrate transporter like domains"/>
    <property type="match status" value="2"/>
</dbReference>
<feature type="transmembrane region" description="Helical" evidence="7">
    <location>
        <begin position="432"/>
        <end position="451"/>
    </location>
</feature>
<feature type="transmembrane region" description="Helical" evidence="7">
    <location>
        <begin position="187"/>
        <end position="206"/>
    </location>
</feature>
<keyword evidence="3" id="KW-1003">Cell membrane</keyword>
<dbReference type="PANTHER" id="PTHR23522">
    <property type="entry name" value="BLL5896 PROTEIN"/>
    <property type="match status" value="1"/>
</dbReference>
<proteinExistence type="predicted"/>
<feature type="transmembrane region" description="Helical" evidence="7">
    <location>
        <begin position="149"/>
        <end position="167"/>
    </location>
</feature>
<dbReference type="InterPro" id="IPR020846">
    <property type="entry name" value="MFS_dom"/>
</dbReference>
<feature type="transmembrane region" description="Helical" evidence="7">
    <location>
        <begin position="307"/>
        <end position="324"/>
    </location>
</feature>
<evidence type="ECO:0000256" key="6">
    <source>
        <dbReference type="ARBA" id="ARBA00023136"/>
    </source>
</evidence>
<evidence type="ECO:0000256" key="4">
    <source>
        <dbReference type="ARBA" id="ARBA00022692"/>
    </source>
</evidence>
<keyword evidence="2" id="KW-0813">Transport</keyword>
<name>A0AAX2DBT7_9PSED</name>
<keyword evidence="6 7" id="KW-0472">Membrane</keyword>
<evidence type="ECO:0000256" key="5">
    <source>
        <dbReference type="ARBA" id="ARBA00022989"/>
    </source>
</evidence>
<dbReference type="InterPro" id="IPR004740">
    <property type="entry name" value="Nuc_H_symport"/>
</dbReference>
<feature type="transmembrane region" description="Helical" evidence="7">
    <location>
        <begin position="331"/>
        <end position="349"/>
    </location>
</feature>
<keyword evidence="10" id="KW-1185">Reference proteome</keyword>
<evidence type="ECO:0000313" key="10">
    <source>
        <dbReference type="Proteomes" id="UP000183772"/>
    </source>
</evidence>
<dbReference type="SUPFAM" id="SSF103473">
    <property type="entry name" value="MFS general substrate transporter"/>
    <property type="match status" value="1"/>
</dbReference>
<evidence type="ECO:0000256" key="1">
    <source>
        <dbReference type="ARBA" id="ARBA00004651"/>
    </source>
</evidence>
<evidence type="ECO:0000256" key="2">
    <source>
        <dbReference type="ARBA" id="ARBA00022448"/>
    </source>
</evidence>
<feature type="transmembrane region" description="Helical" evidence="7">
    <location>
        <begin position="395"/>
        <end position="412"/>
    </location>
</feature>
<reference evidence="9 10" key="1">
    <citation type="submission" date="2016-10" db="EMBL/GenBank/DDBJ databases">
        <authorList>
            <person name="Varghese N."/>
            <person name="Submissions S."/>
        </authorList>
    </citation>
    <scope>NUCLEOTIDE SEQUENCE [LARGE SCALE GENOMIC DNA]</scope>
    <source>
        <strain evidence="9 10">DSM 16733</strain>
    </source>
</reference>
<feature type="transmembrane region" description="Helical" evidence="7">
    <location>
        <begin position="95"/>
        <end position="116"/>
    </location>
</feature>
<protein>
    <submittedName>
        <fullName evidence="9">Nucleoside transporter</fullName>
    </submittedName>
</protein>
<dbReference type="GO" id="GO:0015212">
    <property type="term" value="F:cytidine transmembrane transporter activity"/>
    <property type="evidence" value="ECO:0007669"/>
    <property type="project" value="TreeGrafter"/>
</dbReference>
<feature type="transmembrane region" description="Helical" evidence="7">
    <location>
        <begin position="355"/>
        <end position="374"/>
    </location>
</feature>
<feature type="domain" description="Major facilitator superfamily (MFS) profile" evidence="8">
    <location>
        <begin position="220"/>
        <end position="462"/>
    </location>
</feature>
<dbReference type="PANTHER" id="PTHR23522:SF4">
    <property type="entry name" value="NUCLEOSIDE PERMEASE NUPG-RELATED"/>
    <property type="match status" value="1"/>
</dbReference>
<sequence length="462" mass="50549">MGARLARDKADAVLRKMRRLHRGQALLPQMLSLNKKLFPNGLAYKNNKQTVTVMTLMNARLSVMMFLQFFIWGGWFVTLGTFLSSTLGASGGQVGMAFSTQSWGAIIAPFVIGLIADRYFNAERILAVLHLLGAVLLYQLYSAQDFSGFYPFVLAYMVVYMPTLALVNSVAFRQMRDPALEFSRVRVWGTIGWIVAGVVISFVFAWDSREAIAAGGLRNTFLMAAIASLALGIYSLTLPATAPLKAEAGGGIRQLLGLDALGLLKDRSYLVFFIASILICIPLAFYYQNANPFLAETGMTNPTAKMAIGQVSEVLFMLLLPLFIQRFGIKLALLVGMLAWALRYLLFAYGNNGDLAFMLFTGIALHGICYDFFFVSGQIYTDAKAPEHLRSSAQGLITLATYGLGMLIGFRVAGQVTDHFAEAGAHDWTSIWLFPAGFALLVLVCFLFAFSGRQAVAVPSKG</sequence>
<gene>
    <name evidence="9" type="ORF">SAMN05216476_2709</name>
</gene>
<feature type="transmembrane region" description="Helical" evidence="7">
    <location>
        <begin position="212"/>
        <end position="236"/>
    </location>
</feature>
<feature type="transmembrane region" description="Helical" evidence="7">
    <location>
        <begin position="125"/>
        <end position="143"/>
    </location>
</feature>
<evidence type="ECO:0000313" key="9">
    <source>
        <dbReference type="EMBL" id="SDU51314.1"/>
    </source>
</evidence>
<dbReference type="InterPro" id="IPR036259">
    <property type="entry name" value="MFS_trans_sf"/>
</dbReference>
<evidence type="ECO:0000256" key="3">
    <source>
        <dbReference type="ARBA" id="ARBA00022475"/>
    </source>
</evidence>
<dbReference type="CDD" id="cd06177">
    <property type="entry name" value="MFS_NHS"/>
    <property type="match status" value="1"/>
</dbReference>
<evidence type="ECO:0000259" key="8">
    <source>
        <dbReference type="PROSITE" id="PS50850"/>
    </source>
</evidence>
<dbReference type="Proteomes" id="UP000183772">
    <property type="component" value="Chromosome I"/>
</dbReference>
<feature type="transmembrane region" description="Helical" evidence="7">
    <location>
        <begin position="269"/>
        <end position="287"/>
    </location>
</feature>
<dbReference type="PROSITE" id="PS50850">
    <property type="entry name" value="MFS"/>
    <property type="match status" value="1"/>
</dbReference>
<keyword evidence="5 7" id="KW-1133">Transmembrane helix</keyword>